<accession>R5LUE7</accession>
<dbReference type="EMBL" id="CAYU010000038">
    <property type="protein sequence ID" value="CCY76612.1"/>
    <property type="molecule type" value="Genomic_DNA"/>
</dbReference>
<dbReference type="Proteomes" id="UP000018300">
    <property type="component" value="Unassembled WGS sequence"/>
</dbReference>
<comment type="caution">
    <text evidence="1">The sequence shown here is derived from an EMBL/GenBank/DDBJ whole genome shotgun (WGS) entry which is preliminary data.</text>
</comment>
<proteinExistence type="predicted"/>
<reference evidence="1" key="1">
    <citation type="submission" date="2012-11" db="EMBL/GenBank/DDBJ databases">
        <title>Dependencies among metagenomic species, viruses, plasmids and units of genetic variation.</title>
        <authorList>
            <person name="Nielsen H.B."/>
            <person name="Almeida M."/>
            <person name="Juncker A.S."/>
            <person name="Rasmussen S."/>
            <person name="Li J."/>
            <person name="Sunagawa S."/>
            <person name="Plichta D."/>
            <person name="Gautier L."/>
            <person name="Le Chatelier E."/>
            <person name="Peletier E."/>
            <person name="Bonde I."/>
            <person name="Nielsen T."/>
            <person name="Manichanh C."/>
            <person name="Arumugam M."/>
            <person name="Batto J."/>
            <person name="Santos M.B.Q.D."/>
            <person name="Blom N."/>
            <person name="Borruel N."/>
            <person name="Burgdorf K.S."/>
            <person name="Boumezbeur F."/>
            <person name="Casellas F."/>
            <person name="Dore J."/>
            <person name="Guarner F."/>
            <person name="Hansen T."/>
            <person name="Hildebrand F."/>
            <person name="Kaas R.S."/>
            <person name="Kennedy S."/>
            <person name="Kristiansen K."/>
            <person name="Kultima J.R."/>
            <person name="Leonard P."/>
            <person name="Levenez F."/>
            <person name="Lund O."/>
            <person name="Moumen B."/>
            <person name="Le Paslier D."/>
            <person name="Pons N."/>
            <person name="Pedersen O."/>
            <person name="Prifti E."/>
            <person name="Qin J."/>
            <person name="Raes J."/>
            <person name="Tap J."/>
            <person name="Tims S."/>
            <person name="Ussery D.W."/>
            <person name="Yamada T."/>
            <person name="MetaHit consortium"/>
            <person name="Renault P."/>
            <person name="Sicheritz-Ponten T."/>
            <person name="Bork P."/>
            <person name="Wang J."/>
            <person name="Brunak S."/>
            <person name="Ehrlich S.D."/>
        </authorList>
    </citation>
    <scope>NUCLEOTIDE SEQUENCE [LARGE SCALE GENOMIC DNA]</scope>
</reference>
<gene>
    <name evidence="1" type="ORF">BN569_00324</name>
</gene>
<protein>
    <submittedName>
        <fullName evidence="1">Uncharacterized protein</fullName>
    </submittedName>
</protein>
<sequence>MAAAFLNKIPFLAPFPFPTIIATGVASPRAQGQLITSTDIPLAMANPALLPVKSHTIIVTTAIAITVGTNIPDTLSAILAI</sequence>
<evidence type="ECO:0000313" key="2">
    <source>
        <dbReference type="Proteomes" id="UP000018300"/>
    </source>
</evidence>
<dbReference type="AlphaFoldDB" id="R5LUE7"/>
<name>R5LUE7_9FIRM</name>
<evidence type="ECO:0000313" key="1">
    <source>
        <dbReference type="EMBL" id="CCY76612.1"/>
    </source>
</evidence>
<organism evidence="1 2">
    <name type="scientific">Eshraghiella crossota CAG:259</name>
    <dbReference type="NCBI Taxonomy" id="1263062"/>
    <lineage>
        <taxon>Bacteria</taxon>
        <taxon>Bacillati</taxon>
        <taxon>Bacillota</taxon>
        <taxon>Clostridia</taxon>
        <taxon>Lachnospirales</taxon>
        <taxon>Lachnospiraceae</taxon>
        <taxon>Eshraghiella</taxon>
    </lineage>
</organism>